<accession>A0A6J5RR37</accession>
<dbReference type="EMBL" id="LR797252">
    <property type="protein sequence ID" value="CAB4196766.1"/>
    <property type="molecule type" value="Genomic_DNA"/>
</dbReference>
<gene>
    <name evidence="1" type="ORF">UFOVP1290_286</name>
</gene>
<proteinExistence type="predicted"/>
<reference evidence="1" key="1">
    <citation type="submission" date="2020-05" db="EMBL/GenBank/DDBJ databases">
        <authorList>
            <person name="Chiriac C."/>
            <person name="Salcher M."/>
            <person name="Ghai R."/>
            <person name="Kavagutti S V."/>
        </authorList>
    </citation>
    <scope>NUCLEOTIDE SEQUENCE</scope>
</reference>
<organism evidence="1">
    <name type="scientific">uncultured Caudovirales phage</name>
    <dbReference type="NCBI Taxonomy" id="2100421"/>
    <lineage>
        <taxon>Viruses</taxon>
        <taxon>Duplodnaviria</taxon>
        <taxon>Heunggongvirae</taxon>
        <taxon>Uroviricota</taxon>
        <taxon>Caudoviricetes</taxon>
        <taxon>Peduoviridae</taxon>
        <taxon>Maltschvirus</taxon>
        <taxon>Maltschvirus maltsch</taxon>
    </lineage>
</organism>
<protein>
    <submittedName>
        <fullName evidence="1">Uncharacterized protein</fullName>
    </submittedName>
</protein>
<name>A0A6J5RR37_9CAUD</name>
<evidence type="ECO:0000313" key="1">
    <source>
        <dbReference type="EMBL" id="CAB4196766.1"/>
    </source>
</evidence>
<sequence>MNKQSLKCHFKITSLNSLKGNDIALPANKTYKIAILYPFKDTYYYVFKTSNGIGLAMLLKHIHKAFISAYDKVQDKGEAYYHGIEDVALHTINVNHKSKMITFDIGD</sequence>